<comment type="similarity">
    <text evidence="2">Belongs to the UPF0298 family.</text>
</comment>
<name>A0ABV8CSN2_9STRE</name>
<dbReference type="RefSeq" id="WP_380424279.1">
    <property type="nucleotide sequence ID" value="NZ_JBHRZV010000002.1"/>
</dbReference>
<evidence type="ECO:0000256" key="2">
    <source>
        <dbReference type="HAMAP-Rule" id="MF_01126"/>
    </source>
</evidence>
<dbReference type="HAMAP" id="MF_01126">
    <property type="entry name" value="UPF0298"/>
    <property type="match status" value="1"/>
</dbReference>
<comment type="caution">
    <text evidence="3">The sequence shown here is derived from an EMBL/GenBank/DDBJ whole genome shotgun (WGS) entry which is preliminary data.</text>
</comment>
<proteinExistence type="inferred from homology"/>
<dbReference type="InterPro" id="IPR016979">
    <property type="entry name" value="DUF2129"/>
</dbReference>
<reference evidence="4" key="1">
    <citation type="journal article" date="2019" name="Int. J. Syst. Evol. Microbiol.">
        <title>The Global Catalogue of Microorganisms (GCM) 10K type strain sequencing project: providing services to taxonomists for standard genome sequencing and annotation.</title>
        <authorList>
            <consortium name="The Broad Institute Genomics Platform"/>
            <consortium name="The Broad Institute Genome Sequencing Center for Infectious Disease"/>
            <person name="Wu L."/>
            <person name="Ma J."/>
        </authorList>
    </citation>
    <scope>NUCLEOTIDE SEQUENCE [LARGE SCALE GENOMIC DNA]</scope>
    <source>
        <strain evidence="4">CCUG 67170</strain>
    </source>
</reference>
<sequence length="94" mass="11188">MFEKENRVGLFVYLYYNRDARKIAKFGDLIYQSKRMRYLLLYLPAGEVQETVAQLNKLKYVKKVRVSELDTIDQNFVGNLLQLEKSENFEENEA</sequence>
<accession>A0ABV8CSN2</accession>
<organism evidence="3 4">
    <name type="scientific">Streptococcus caprae</name>
    <dbReference type="NCBI Taxonomy" id="1640501"/>
    <lineage>
        <taxon>Bacteria</taxon>
        <taxon>Bacillati</taxon>
        <taxon>Bacillota</taxon>
        <taxon>Bacilli</taxon>
        <taxon>Lactobacillales</taxon>
        <taxon>Streptococcaceae</taxon>
        <taxon>Streptococcus</taxon>
    </lineage>
</organism>
<evidence type="ECO:0000256" key="1">
    <source>
        <dbReference type="ARBA" id="ARBA00022490"/>
    </source>
</evidence>
<dbReference type="NCBIfam" id="NF002631">
    <property type="entry name" value="PRK02302.1"/>
    <property type="match status" value="1"/>
</dbReference>
<keyword evidence="4" id="KW-1185">Reference proteome</keyword>
<keyword evidence="1 2" id="KW-0963">Cytoplasm</keyword>
<gene>
    <name evidence="3" type="ORF">ACFORF_00540</name>
</gene>
<dbReference type="EMBL" id="JBHRZV010000002">
    <property type="protein sequence ID" value="MFC3927121.1"/>
    <property type="molecule type" value="Genomic_DNA"/>
</dbReference>
<protein>
    <recommendedName>
        <fullName evidence="2">UPF0298 protein ACFORF_00540</fullName>
    </recommendedName>
</protein>
<comment type="subcellular location">
    <subcellularLocation>
        <location evidence="2">Cytoplasm</location>
    </subcellularLocation>
</comment>
<evidence type="ECO:0000313" key="3">
    <source>
        <dbReference type="EMBL" id="MFC3927121.1"/>
    </source>
</evidence>
<dbReference type="PIRSF" id="PIRSF031653">
    <property type="entry name" value="UCP031653"/>
    <property type="match status" value="1"/>
</dbReference>
<evidence type="ECO:0000313" key="4">
    <source>
        <dbReference type="Proteomes" id="UP001595807"/>
    </source>
</evidence>
<dbReference type="Proteomes" id="UP001595807">
    <property type="component" value="Unassembled WGS sequence"/>
</dbReference>
<dbReference type="Pfam" id="PF09902">
    <property type="entry name" value="DUF2129"/>
    <property type="match status" value="1"/>
</dbReference>